<dbReference type="SMART" id="SM00554">
    <property type="entry name" value="FAS1"/>
    <property type="match status" value="2"/>
</dbReference>
<evidence type="ECO:0000259" key="2">
    <source>
        <dbReference type="PROSITE" id="PS50213"/>
    </source>
</evidence>
<dbReference type="SUPFAM" id="SSF82153">
    <property type="entry name" value="FAS1 domain"/>
    <property type="match status" value="2"/>
</dbReference>
<dbReference type="Gene3D" id="2.30.180.10">
    <property type="entry name" value="FAS1 domain"/>
    <property type="match status" value="2"/>
</dbReference>
<dbReference type="AlphaFoldDB" id="B9T8D7"/>
<proteinExistence type="inferred from homology"/>
<comment type="similarity">
    <text evidence="1">Belongs to the fasciclin-like AGP family.</text>
</comment>
<evidence type="ECO:0000313" key="3">
    <source>
        <dbReference type="EMBL" id="EEF27876.1"/>
    </source>
</evidence>
<reference evidence="4" key="1">
    <citation type="journal article" date="2010" name="Nat. Biotechnol.">
        <title>Draft genome sequence of the oilseed species Ricinus communis.</title>
        <authorList>
            <person name="Chan A.P."/>
            <person name="Crabtree J."/>
            <person name="Zhao Q."/>
            <person name="Lorenzi H."/>
            <person name="Orvis J."/>
            <person name="Puiu D."/>
            <person name="Melake-Berhan A."/>
            <person name="Jones K.M."/>
            <person name="Redman J."/>
            <person name="Chen G."/>
            <person name="Cahoon E.B."/>
            <person name="Gedil M."/>
            <person name="Stanke M."/>
            <person name="Haas B.J."/>
            <person name="Wortman J.R."/>
            <person name="Fraser-Liggett C.M."/>
            <person name="Ravel J."/>
            <person name="Rabinowicz P.D."/>
        </authorList>
    </citation>
    <scope>NUCLEOTIDE SEQUENCE [LARGE SCALE GENOMIC DNA]</scope>
    <source>
        <strain evidence="4">cv. Hale</strain>
    </source>
</reference>
<sequence>MATKTPTLILMILSVFFFFSISMTTSLPTSTLVRAAEMLSNSGYLSMSLTLQLISSTWIIPHSPSLTIFSPSDSAFAQSGQPSLSLLQFHLCPLSFHLNSLRALPFGSKIPTLSSNLSITIVNDDNGTVFLNGVKILGCPYDDGSLVVLGVDKFLDPDFVVSLASPPSPVPVPSANLACGSDFKNGVYLFKEATNVLRSNGCSVMASFLDLQLMSGFKEKQRPLLTVFAPLDEVMKGFIGDVDQYSLIFLRHVVPCKITWKDLVDFDDGMVFDTFLEGFGITVSRSGDILMLNEVPVSFPDMYRNEWLVVHGLRGMLDGPDRKQEVRKSSFQFLNDDDF</sequence>
<keyword evidence="4" id="KW-1185">Reference proteome</keyword>
<dbReference type="OrthoDB" id="1893649at2759"/>
<organism evidence="3 4">
    <name type="scientific">Ricinus communis</name>
    <name type="common">Castor bean</name>
    <dbReference type="NCBI Taxonomy" id="3988"/>
    <lineage>
        <taxon>Eukaryota</taxon>
        <taxon>Viridiplantae</taxon>
        <taxon>Streptophyta</taxon>
        <taxon>Embryophyta</taxon>
        <taxon>Tracheophyta</taxon>
        <taxon>Spermatophyta</taxon>
        <taxon>Magnoliopsida</taxon>
        <taxon>eudicotyledons</taxon>
        <taxon>Gunneridae</taxon>
        <taxon>Pentapetalae</taxon>
        <taxon>rosids</taxon>
        <taxon>fabids</taxon>
        <taxon>Malpighiales</taxon>
        <taxon>Euphorbiaceae</taxon>
        <taxon>Acalyphoideae</taxon>
        <taxon>Acalypheae</taxon>
        <taxon>Ricinus</taxon>
    </lineage>
</organism>
<dbReference type="InParanoid" id="B9T8D7"/>
<dbReference type="KEGG" id="rcu:8259395"/>
<dbReference type="PANTHER" id="PTHR33985:SF17">
    <property type="entry name" value="FASCICLIN-LIKE ARABINOGALACTAN PROTEIN 20"/>
    <property type="match status" value="1"/>
</dbReference>
<gene>
    <name evidence="3" type="ORF">RCOM_0377590</name>
</gene>
<evidence type="ECO:0000256" key="1">
    <source>
        <dbReference type="ARBA" id="ARBA00007843"/>
    </source>
</evidence>
<dbReference type="EMBL" id="EQ975007">
    <property type="protein sequence ID" value="EEF27876.1"/>
    <property type="molecule type" value="Genomic_DNA"/>
</dbReference>
<feature type="domain" description="FAS1" evidence="2">
    <location>
        <begin position="25"/>
        <end position="155"/>
    </location>
</feature>
<dbReference type="InterPro" id="IPR000782">
    <property type="entry name" value="FAS1_domain"/>
</dbReference>
<evidence type="ECO:0000313" key="4">
    <source>
        <dbReference type="Proteomes" id="UP000008311"/>
    </source>
</evidence>
<dbReference type="PROSITE" id="PS50213">
    <property type="entry name" value="FAS1"/>
    <property type="match status" value="1"/>
</dbReference>
<name>B9T8D7_RICCO</name>
<dbReference type="eggNOG" id="ENOG502RIKK">
    <property type="taxonomic scope" value="Eukaryota"/>
</dbReference>
<protein>
    <recommendedName>
        <fullName evidence="2">FAS1 domain-containing protein</fullName>
    </recommendedName>
</protein>
<dbReference type="InterPro" id="IPR036378">
    <property type="entry name" value="FAS1_dom_sf"/>
</dbReference>
<accession>B9T8D7</accession>
<dbReference type="PANTHER" id="PTHR33985">
    <property type="entry name" value="OS02G0491300 PROTEIN-RELATED"/>
    <property type="match status" value="1"/>
</dbReference>
<dbReference type="Pfam" id="PF02469">
    <property type="entry name" value="Fasciclin"/>
    <property type="match status" value="2"/>
</dbReference>
<dbReference type="Proteomes" id="UP000008311">
    <property type="component" value="Unassembled WGS sequence"/>
</dbReference>
<dbReference type="InterPro" id="IPR052806">
    <property type="entry name" value="Fasciclin-like_AGP"/>
</dbReference>